<comment type="caution">
    <text evidence="1">The sequence shown here is derived from an EMBL/GenBank/DDBJ whole genome shotgun (WGS) entry which is preliminary data.</text>
</comment>
<evidence type="ECO:0000313" key="1">
    <source>
        <dbReference type="EMBL" id="KAK8216865.1"/>
    </source>
</evidence>
<protein>
    <submittedName>
        <fullName evidence="1">Uncharacterized protein</fullName>
    </submittedName>
</protein>
<name>A0ACC3SJF9_9PEZI</name>
<dbReference type="Proteomes" id="UP001320706">
    <property type="component" value="Unassembled WGS sequence"/>
</dbReference>
<sequence length="738" mass="83175">MEAPTKGTFRLAEREFPRVTWFTDPAMRKTYICLMFVILTSATNGYDGSMVNGLQTLAPWQEYFNHPSGSLLGLFSCIMSVGSLVALPVVPYIADILGRRMGILIGCIIMLVGVVLQSISVNFKMFVAARFFLGFGIAIAHGASPLLVTELVHPQHRATFTTIYNTTWYIGSIVAAWLTFGTNHIPNNWSWRVPSIVQAFPSLLQILFIWFVPESPRWYISKGNTEMALKVLADVHANGNQDDEVVQLEMQEIKDTIKMEQEFEGNGWTELLKTPGNRHRLIILLTVGFFSQWSGNGLVSYYINLVLTSVGITNSNTQLIINGVLQIVNAIVAIGQCFVVDRIGRRTLFLISTSGMLGCFIIWTICSAEFSIHGDAGAGRAVIAFIFIYYVFYNMAYSGLLIGYSVEILPYRIRAKGMTLMFLCVDIALFFNQYVNPIALKHIGWKYYIVYCVWLAVELATVWKFYIETRNTPLEEIAKHFDGDAAVVGGAAATEKGRVLASELGGLDTVDVKEPMAEHREAPKFVCNPTKLAAMINYIQESRTAHSLKDLEKVLPSVASINGMQVKDYLQALTDENKIRVEKIGSGNWYWSFVSEAKKEKEKALTSARAQWEKVNKVVQELTEKVEAAKQEREDDEDAVEGESREDLELMKAQLEREIMALRKELASYSESDPVELERRKAEAERLKMLAMRWTDDVCSMEGYFLNAGMSREQLKAIKEAEYGDEYDEEDECLREIC</sequence>
<accession>A0ACC3SJF9</accession>
<proteinExistence type="predicted"/>
<evidence type="ECO:0000313" key="2">
    <source>
        <dbReference type="Proteomes" id="UP001320706"/>
    </source>
</evidence>
<dbReference type="EMBL" id="JAMKPW020000007">
    <property type="protein sequence ID" value="KAK8216865.1"/>
    <property type="molecule type" value="Genomic_DNA"/>
</dbReference>
<organism evidence="1 2">
    <name type="scientific">Zalaria obscura</name>
    <dbReference type="NCBI Taxonomy" id="2024903"/>
    <lineage>
        <taxon>Eukaryota</taxon>
        <taxon>Fungi</taxon>
        <taxon>Dikarya</taxon>
        <taxon>Ascomycota</taxon>
        <taxon>Pezizomycotina</taxon>
        <taxon>Dothideomycetes</taxon>
        <taxon>Dothideomycetidae</taxon>
        <taxon>Dothideales</taxon>
        <taxon>Zalariaceae</taxon>
        <taxon>Zalaria</taxon>
    </lineage>
</organism>
<gene>
    <name evidence="1" type="ORF">M8818_001828</name>
</gene>
<keyword evidence="2" id="KW-1185">Reference proteome</keyword>
<reference evidence="1" key="1">
    <citation type="submission" date="2024-02" db="EMBL/GenBank/DDBJ databases">
        <title>Metagenome Assembled Genome of Zalaria obscura JY119.</title>
        <authorList>
            <person name="Vighnesh L."/>
            <person name="Jagadeeshwari U."/>
            <person name="Venkata Ramana C."/>
            <person name="Sasikala C."/>
        </authorList>
    </citation>
    <scope>NUCLEOTIDE SEQUENCE</scope>
    <source>
        <strain evidence="1">JY119</strain>
    </source>
</reference>